<dbReference type="RefSeq" id="WP_379599080.1">
    <property type="nucleotide sequence ID" value="NZ_JBHRTN010000020.1"/>
</dbReference>
<evidence type="ECO:0000313" key="3">
    <source>
        <dbReference type="Proteomes" id="UP001595593"/>
    </source>
</evidence>
<name>A0ABV7G6S1_9PROT</name>
<sequence length="296" mass="33440">MAFTQTLDYQGHSIRRRGAMLNLTDMWKAAGFPSNRRPADWLALEDTQRFRRHADRHLPDRCGPATVDAPLTGIDLDTDGLVATVRSPADETWAHWHLALGYGRFLSTAFHLWCDTVVRTAMERSRRRLRPQRAAFESHLVQLLQALHRRFDVLDRHAADLMFLQLSAQDLLLGQRRSFSARSQATIVQAVRATPFAGHCPCCGQGPVLDEAGRPLAGAEFDHFFHRSLNRPENGWLICIACHGEMTGGGYLARFARVPQFRAFQAAVLAQRPQPQLRSRRAVPALPTARPYPRLH</sequence>
<organism evidence="2 3">
    <name type="scientific">Teichococcus globiformis</name>
    <dbReference type="NCBI Taxonomy" id="2307229"/>
    <lineage>
        <taxon>Bacteria</taxon>
        <taxon>Pseudomonadati</taxon>
        <taxon>Pseudomonadota</taxon>
        <taxon>Alphaproteobacteria</taxon>
        <taxon>Acetobacterales</taxon>
        <taxon>Roseomonadaceae</taxon>
        <taxon>Roseomonas</taxon>
    </lineage>
</organism>
<reference evidence="3" key="1">
    <citation type="journal article" date="2019" name="Int. J. Syst. Evol. Microbiol.">
        <title>The Global Catalogue of Microorganisms (GCM) 10K type strain sequencing project: providing services to taxonomists for standard genome sequencing and annotation.</title>
        <authorList>
            <consortium name="The Broad Institute Genomics Platform"/>
            <consortium name="The Broad Institute Genome Sequencing Center for Infectious Disease"/>
            <person name="Wu L."/>
            <person name="Ma J."/>
        </authorList>
    </citation>
    <scope>NUCLEOTIDE SEQUENCE [LARGE SCALE GENOMIC DNA]</scope>
    <source>
        <strain evidence="3">KCTC 52094</strain>
    </source>
</reference>
<dbReference type="EMBL" id="JBHRTN010000020">
    <property type="protein sequence ID" value="MFC3127221.1"/>
    <property type="molecule type" value="Genomic_DNA"/>
</dbReference>
<evidence type="ECO:0000313" key="2">
    <source>
        <dbReference type="EMBL" id="MFC3127221.1"/>
    </source>
</evidence>
<dbReference type="InterPro" id="IPR018004">
    <property type="entry name" value="KilA/APSES_HTH"/>
</dbReference>
<protein>
    <submittedName>
        <fullName evidence="2">KilA-N domain-containing protein</fullName>
    </submittedName>
</protein>
<dbReference type="Pfam" id="PF04383">
    <property type="entry name" value="KilA-N"/>
    <property type="match status" value="1"/>
</dbReference>
<evidence type="ECO:0000259" key="1">
    <source>
        <dbReference type="SMART" id="SM01252"/>
    </source>
</evidence>
<feature type="domain" description="KilA/APSES-type HTH DNA-binding" evidence="1">
    <location>
        <begin position="10"/>
        <end position="124"/>
    </location>
</feature>
<accession>A0ABV7G6S1</accession>
<gene>
    <name evidence="2" type="ORF">ACFOD4_19305</name>
</gene>
<dbReference type="Proteomes" id="UP001595593">
    <property type="component" value="Unassembled WGS sequence"/>
</dbReference>
<proteinExistence type="predicted"/>
<comment type="caution">
    <text evidence="2">The sequence shown here is derived from an EMBL/GenBank/DDBJ whole genome shotgun (WGS) entry which is preliminary data.</text>
</comment>
<dbReference type="SMART" id="SM01252">
    <property type="entry name" value="KilA-N"/>
    <property type="match status" value="1"/>
</dbReference>
<keyword evidence="3" id="KW-1185">Reference proteome</keyword>